<reference evidence="1 2" key="2">
    <citation type="submission" date="2019-04" db="EMBL/GenBank/DDBJ databases">
        <title>The genome sequence of big-headed turtle.</title>
        <authorList>
            <person name="Gong S."/>
        </authorList>
    </citation>
    <scope>NUCLEOTIDE SEQUENCE [LARGE SCALE GENOMIC DNA]</scope>
    <source>
        <strain evidence="1">DO16091913</strain>
        <tissue evidence="1">Muscle</tissue>
    </source>
</reference>
<evidence type="ECO:0000313" key="1">
    <source>
        <dbReference type="EMBL" id="TFK05167.1"/>
    </source>
</evidence>
<gene>
    <name evidence="1" type="ORF">DR999_PMT12175</name>
</gene>
<proteinExistence type="predicted"/>
<reference evidence="1 2" key="1">
    <citation type="submission" date="2019-04" db="EMBL/GenBank/DDBJ databases">
        <title>Draft genome of the big-headed turtle Platysternon megacephalum.</title>
        <authorList>
            <person name="Gong S."/>
        </authorList>
    </citation>
    <scope>NUCLEOTIDE SEQUENCE [LARGE SCALE GENOMIC DNA]</scope>
    <source>
        <strain evidence="1">DO16091913</strain>
        <tissue evidence="1">Muscle</tissue>
    </source>
</reference>
<protein>
    <submittedName>
        <fullName evidence="1">Low-density lipoprotein receptor-related protein 4-like</fullName>
    </submittedName>
</protein>
<evidence type="ECO:0000313" key="2">
    <source>
        <dbReference type="Proteomes" id="UP000297703"/>
    </source>
</evidence>
<sequence>MSQRQSPIRKRQMNINYTYCCVGTTDVRSMFDEVVRYSQVTMYLTAISALTIAGAAWKAEVLHVTCPELGLDFQRACKLYSCTISMSKGHSSGSLTPSQRRYRADEGFLTVGKQEVPTAQNGVAGSGVGSLHGFGSFGLCRLYSPVLHVCRAEPGFGETHQSPAPGNPSTLQH</sequence>
<organism evidence="1 2">
    <name type="scientific">Platysternon megacephalum</name>
    <name type="common">big-headed turtle</name>
    <dbReference type="NCBI Taxonomy" id="55544"/>
    <lineage>
        <taxon>Eukaryota</taxon>
        <taxon>Metazoa</taxon>
        <taxon>Chordata</taxon>
        <taxon>Craniata</taxon>
        <taxon>Vertebrata</taxon>
        <taxon>Euteleostomi</taxon>
        <taxon>Archelosauria</taxon>
        <taxon>Testudinata</taxon>
        <taxon>Testudines</taxon>
        <taxon>Cryptodira</taxon>
        <taxon>Durocryptodira</taxon>
        <taxon>Testudinoidea</taxon>
        <taxon>Platysternidae</taxon>
        <taxon>Platysternon</taxon>
    </lineage>
</organism>
<dbReference type="Proteomes" id="UP000297703">
    <property type="component" value="Unassembled WGS sequence"/>
</dbReference>
<dbReference type="AlphaFoldDB" id="A0A4D9E6A4"/>
<name>A0A4D9E6A4_9SAUR</name>
<keyword evidence="1" id="KW-0449">Lipoprotein</keyword>
<keyword evidence="2" id="KW-1185">Reference proteome</keyword>
<keyword evidence="1" id="KW-0675">Receptor</keyword>
<accession>A0A4D9E6A4</accession>
<comment type="caution">
    <text evidence="1">The sequence shown here is derived from an EMBL/GenBank/DDBJ whole genome shotgun (WGS) entry which is preliminary data.</text>
</comment>
<dbReference type="EMBL" id="QXTE01000119">
    <property type="protein sequence ID" value="TFK05167.1"/>
    <property type="molecule type" value="Genomic_DNA"/>
</dbReference>